<keyword evidence="2" id="KW-1185">Reference proteome</keyword>
<dbReference type="EMBL" id="BQXS01009256">
    <property type="protein sequence ID" value="GKT31006.1"/>
    <property type="molecule type" value="Genomic_DNA"/>
</dbReference>
<evidence type="ECO:0000313" key="2">
    <source>
        <dbReference type="Proteomes" id="UP001057375"/>
    </source>
</evidence>
<proteinExistence type="predicted"/>
<protein>
    <submittedName>
        <fullName evidence="1">Uncharacterized protein</fullName>
    </submittedName>
</protein>
<evidence type="ECO:0000313" key="1">
    <source>
        <dbReference type="EMBL" id="GKT31006.1"/>
    </source>
</evidence>
<comment type="caution">
    <text evidence="1">The sequence shown here is derived from an EMBL/GenBank/DDBJ whole genome shotgun (WGS) entry which is preliminary data.</text>
</comment>
<organism evidence="1 2">
    <name type="scientific">Aduncisulcus paluster</name>
    <dbReference type="NCBI Taxonomy" id="2918883"/>
    <lineage>
        <taxon>Eukaryota</taxon>
        <taxon>Metamonada</taxon>
        <taxon>Carpediemonas-like organisms</taxon>
        <taxon>Aduncisulcus</taxon>
    </lineage>
</organism>
<gene>
    <name evidence="1" type="ORF">ADUPG1_005721</name>
</gene>
<dbReference type="Proteomes" id="UP001057375">
    <property type="component" value="Unassembled WGS sequence"/>
</dbReference>
<accession>A0ABQ5KGD9</accession>
<sequence>AEPAKALDHICISSLSEPKVQSIETLDTWLPVDICQSLSAAL</sequence>
<reference evidence="1" key="1">
    <citation type="submission" date="2022-03" db="EMBL/GenBank/DDBJ databases">
        <title>Draft genome sequence of Aduncisulcus paluster, a free-living microaerophilic Fornicata.</title>
        <authorList>
            <person name="Yuyama I."/>
            <person name="Kume K."/>
            <person name="Tamura T."/>
            <person name="Inagaki Y."/>
            <person name="Hashimoto T."/>
        </authorList>
    </citation>
    <scope>NUCLEOTIDE SEQUENCE</scope>
    <source>
        <strain evidence="1">NY0171</strain>
    </source>
</reference>
<name>A0ABQ5KGD9_9EUKA</name>
<feature type="non-terminal residue" evidence="1">
    <location>
        <position position="1"/>
    </location>
</feature>